<keyword evidence="4" id="KW-0256">Endoplasmic reticulum</keyword>
<comment type="subcellular location">
    <subcellularLocation>
        <location evidence="1">Endoplasmic reticulum membrane</location>
        <topology evidence="1">Multi-pass membrane protein</topology>
    </subcellularLocation>
</comment>
<feature type="domain" description="Ribophorin II C-terminal" evidence="9">
    <location>
        <begin position="37"/>
        <end position="141"/>
    </location>
</feature>
<evidence type="ECO:0000256" key="8">
    <source>
        <dbReference type="SAM" id="SignalP"/>
    </source>
</evidence>
<organism evidence="10">
    <name type="scientific">Absidia glauca</name>
    <name type="common">Pin mould</name>
    <dbReference type="NCBI Taxonomy" id="4829"/>
    <lineage>
        <taxon>Eukaryota</taxon>
        <taxon>Fungi</taxon>
        <taxon>Fungi incertae sedis</taxon>
        <taxon>Mucoromycota</taxon>
        <taxon>Mucoromycotina</taxon>
        <taxon>Mucoromycetes</taxon>
        <taxon>Mucorales</taxon>
        <taxon>Cunninghamellaceae</taxon>
        <taxon>Absidia</taxon>
    </lineage>
</organism>
<evidence type="ECO:0000256" key="2">
    <source>
        <dbReference type="ARBA" id="ARBA00022692"/>
    </source>
</evidence>
<evidence type="ECO:0000313" key="10">
    <source>
        <dbReference type="EMBL" id="SAL96095.1"/>
    </source>
</evidence>
<evidence type="ECO:0000256" key="6">
    <source>
        <dbReference type="ARBA" id="ARBA00023136"/>
    </source>
</evidence>
<evidence type="ECO:0000259" key="9">
    <source>
        <dbReference type="Pfam" id="PF25147"/>
    </source>
</evidence>
<dbReference type="EMBL" id="LT550653">
    <property type="protein sequence ID" value="SAL96095.1"/>
    <property type="molecule type" value="Genomic_DNA"/>
</dbReference>
<dbReference type="Pfam" id="PF25147">
    <property type="entry name" value="Ribophorin_II_C"/>
    <property type="match status" value="1"/>
</dbReference>
<dbReference type="UniPathway" id="UPA00378"/>
<evidence type="ECO:0000256" key="5">
    <source>
        <dbReference type="ARBA" id="ARBA00022989"/>
    </source>
</evidence>
<proteinExistence type="predicted"/>
<keyword evidence="5 7" id="KW-1133">Transmembrane helix</keyword>
<dbReference type="GO" id="GO:0006487">
    <property type="term" value="P:protein N-linked glycosylation"/>
    <property type="evidence" value="ECO:0007669"/>
    <property type="project" value="TreeGrafter"/>
</dbReference>
<feature type="transmembrane region" description="Helical" evidence="7">
    <location>
        <begin position="45"/>
        <end position="67"/>
    </location>
</feature>
<evidence type="ECO:0000313" key="11">
    <source>
        <dbReference type="Proteomes" id="UP000078561"/>
    </source>
</evidence>
<evidence type="ECO:0000256" key="3">
    <source>
        <dbReference type="ARBA" id="ARBA00022729"/>
    </source>
</evidence>
<dbReference type="AlphaFoldDB" id="A0A163IYH7"/>
<keyword evidence="11" id="KW-1185">Reference proteome</keyword>
<evidence type="ECO:0000256" key="7">
    <source>
        <dbReference type="SAM" id="Phobius"/>
    </source>
</evidence>
<evidence type="ECO:0000256" key="1">
    <source>
        <dbReference type="ARBA" id="ARBA00004477"/>
    </source>
</evidence>
<protein>
    <recommendedName>
        <fullName evidence="9">Ribophorin II C-terminal domain-containing protein</fullName>
    </recommendedName>
</protein>
<dbReference type="Proteomes" id="UP000078561">
    <property type="component" value="Unassembled WGS sequence"/>
</dbReference>
<dbReference type="OrthoDB" id="432292at2759"/>
<feature type="transmembrane region" description="Helical" evidence="7">
    <location>
        <begin position="119"/>
        <end position="137"/>
    </location>
</feature>
<dbReference type="PANTHER" id="PTHR12640:SF0">
    <property type="entry name" value="DOLICHYL-DIPHOSPHOOLIGOSACCHARIDE--PROTEIN GLYCOSYLTRANSFERASE SUBUNIT 2"/>
    <property type="match status" value="1"/>
</dbReference>
<feature type="transmembrane region" description="Helical" evidence="7">
    <location>
        <begin position="87"/>
        <end position="107"/>
    </location>
</feature>
<keyword evidence="6 7" id="KW-0472">Membrane</keyword>
<evidence type="ECO:0000256" key="4">
    <source>
        <dbReference type="ARBA" id="ARBA00022824"/>
    </source>
</evidence>
<sequence>MTLYSALFVVLSLVASKVAAAGQDDVFEWQPEIHHQFRPAESMPSAWFSQLFTLIVLSPWLLLALGWTVIGVTPNKVASSLSSQRGVWILAFVTSLAATDYLFFLYWTRWNIFQTLTSVGGWSLVIFATGQRALSFVQRHRLEQQ</sequence>
<reference evidence="10" key="1">
    <citation type="submission" date="2016-04" db="EMBL/GenBank/DDBJ databases">
        <authorList>
            <person name="Evans L.H."/>
            <person name="Alamgir A."/>
            <person name="Owens N."/>
            <person name="Weber N.D."/>
            <person name="Virtaneva K."/>
            <person name="Barbian K."/>
            <person name="Babar A."/>
            <person name="Rosenke K."/>
        </authorList>
    </citation>
    <scope>NUCLEOTIDE SEQUENCE [LARGE SCALE GENOMIC DNA]</scope>
    <source>
        <strain evidence="10">CBS 101.48</strain>
    </source>
</reference>
<keyword evidence="2 7" id="KW-0812">Transmembrane</keyword>
<dbReference type="STRING" id="4829.A0A163IYH7"/>
<feature type="chain" id="PRO_5044254677" description="Ribophorin II C-terminal domain-containing protein" evidence="8">
    <location>
        <begin position="21"/>
        <end position="145"/>
    </location>
</feature>
<feature type="signal peptide" evidence="8">
    <location>
        <begin position="1"/>
        <end position="20"/>
    </location>
</feature>
<gene>
    <name evidence="10" type="primary">ABSGL_01463.1 scaffold 1580</name>
</gene>
<keyword evidence="3 8" id="KW-0732">Signal</keyword>
<dbReference type="InterPro" id="IPR008814">
    <property type="entry name" value="Swp1"/>
</dbReference>
<dbReference type="GO" id="GO:0008250">
    <property type="term" value="C:oligosaccharyltransferase complex"/>
    <property type="evidence" value="ECO:0007669"/>
    <property type="project" value="InterPro"/>
</dbReference>
<dbReference type="OMA" id="AVEYLFY"/>
<dbReference type="PANTHER" id="PTHR12640">
    <property type="entry name" value="RIBOPHORIN II"/>
    <property type="match status" value="1"/>
</dbReference>
<accession>A0A163IYH7</accession>
<dbReference type="InterPro" id="IPR056790">
    <property type="entry name" value="Ribophorin_II_C"/>
</dbReference>
<name>A0A163IYH7_ABSGL</name>
<dbReference type="InParanoid" id="A0A163IYH7"/>